<organism evidence="1 2">
    <name type="scientific">Enterocloster bolteae (strain ATCC BAA-613 / DSM 15670 / CCUG 46953 / JCM 12243 / WAL 16351)</name>
    <name type="common">Clostridium bolteae</name>
    <dbReference type="NCBI Taxonomy" id="411902"/>
    <lineage>
        <taxon>Bacteria</taxon>
        <taxon>Bacillati</taxon>
        <taxon>Bacillota</taxon>
        <taxon>Clostridia</taxon>
        <taxon>Lachnospirales</taxon>
        <taxon>Lachnospiraceae</taxon>
        <taxon>Enterocloster</taxon>
    </lineage>
</organism>
<dbReference type="AlphaFoldDB" id="A8RNZ3"/>
<dbReference type="EMBL" id="ABCC02000023">
    <property type="protein sequence ID" value="EDP17250.1"/>
    <property type="molecule type" value="Genomic_DNA"/>
</dbReference>
<dbReference type="HOGENOM" id="CLU_3307264_0_0_9"/>
<accession>A8RNZ3</accession>
<comment type="caution">
    <text evidence="1">The sequence shown here is derived from an EMBL/GenBank/DDBJ whole genome shotgun (WGS) entry which is preliminary data.</text>
</comment>
<dbReference type="Proteomes" id="UP000005396">
    <property type="component" value="Unassembled WGS sequence"/>
</dbReference>
<proteinExistence type="predicted"/>
<reference evidence="1 2" key="1">
    <citation type="submission" date="2007-08" db="EMBL/GenBank/DDBJ databases">
        <authorList>
            <person name="Fulton L."/>
            <person name="Clifton S."/>
            <person name="Fulton B."/>
            <person name="Xu J."/>
            <person name="Minx P."/>
            <person name="Pepin K.H."/>
            <person name="Johnson M."/>
            <person name="Thiruvilangam P."/>
            <person name="Bhonagiri V."/>
            <person name="Nash W.E."/>
            <person name="Mardis E.R."/>
            <person name="Wilson R.K."/>
        </authorList>
    </citation>
    <scope>NUCLEOTIDE SEQUENCE [LARGE SCALE GENOMIC DNA]</scope>
    <source>
        <strain evidence="2">ATCC BAA-613 / DSM 15670 / CCUG 46953 / JCM 12243 / WAL 16351</strain>
    </source>
</reference>
<gene>
    <name evidence="1" type="ORF">CLOBOL_02322</name>
</gene>
<name>A8RNZ3_ENTBW</name>
<evidence type="ECO:0000313" key="1">
    <source>
        <dbReference type="EMBL" id="EDP17250.1"/>
    </source>
</evidence>
<dbReference type="PaxDb" id="411902-CLOBOL_02322"/>
<evidence type="ECO:0000313" key="2">
    <source>
        <dbReference type="Proteomes" id="UP000005396"/>
    </source>
</evidence>
<reference evidence="1 2" key="2">
    <citation type="submission" date="2007-09" db="EMBL/GenBank/DDBJ databases">
        <title>Draft genome sequence of Clostridium bolteae (ATCC BAA-613).</title>
        <authorList>
            <person name="Sudarsanam P."/>
            <person name="Ley R."/>
            <person name="Guruge J."/>
            <person name="Turnbaugh P.J."/>
            <person name="Mahowald M."/>
            <person name="Liep D."/>
            <person name="Gordon J."/>
        </authorList>
    </citation>
    <scope>NUCLEOTIDE SEQUENCE [LARGE SCALE GENOMIC DNA]</scope>
    <source>
        <strain evidence="2">ATCC BAA-613 / DSM 15670 / CCUG 46953 / JCM 12243 / WAL 16351</strain>
    </source>
</reference>
<protein>
    <submittedName>
        <fullName evidence="1">Uncharacterized protein</fullName>
    </submittedName>
</protein>
<sequence length="39" mass="4329">MEVVSEYHRIMLIARISSGHAARPGLPRRAPAYLPPDSI</sequence>